<evidence type="ECO:0000256" key="10">
    <source>
        <dbReference type="ARBA" id="ARBA00023125"/>
    </source>
</evidence>
<dbReference type="InterPro" id="IPR009057">
    <property type="entry name" value="Homeodomain-like_sf"/>
</dbReference>
<keyword evidence="7" id="KW-0256">Endoplasmic reticulum</keyword>
<sequence length="460" mass="53646">MEQNMEIDDIQEPGCLSLSWVDMAFKSSIRSALLLFLTAAHISGARCSGSVASYGTHFTQRKAMDVLNSWIWQEALWLPPGNHWEDLKLDPEQGYNPRPRDLISSVPLALGFIACRYVFERVVAIPLSRISGVKDQVRMQVFSSPQLEVYYKHNSRQPSHNEIFNLSKQTGLSPRKIQTWFRNRRNQDRPTNTKKFCEATWRFVFYLFAFVAGLNYLMKTPWFWDQREFWSGYPNQPVSDAQYWYYILELGFYLSLLLSVSVDIKRKDFKEQVIHHIATIFLMAFSYSSNFVRVGTVVMLVHDSSDFLLESGKMLHYAGLTHICDPLFVVFAVVFLFTRLFVFPFRVVHATLVLSLDFFDPFFGYYFFNALLLILQALHIFWAYLILRMIFKFAFTGKVGKDERSDDESEGDEDELEEDEKDRGEKKDILNSKLESLTNTCVLKNLTSQRKINIRQPKAR</sequence>
<feature type="transmembrane region" description="Helical" evidence="19">
    <location>
        <begin position="243"/>
        <end position="261"/>
    </location>
</feature>
<evidence type="ECO:0000256" key="7">
    <source>
        <dbReference type="ARBA" id="ARBA00022824"/>
    </source>
</evidence>
<dbReference type="Pfam" id="PF03798">
    <property type="entry name" value="TRAM_LAG1_CLN8"/>
    <property type="match status" value="1"/>
</dbReference>
<evidence type="ECO:0000256" key="18">
    <source>
        <dbReference type="SAM" id="MobiDB-lite"/>
    </source>
</evidence>
<feature type="DNA-binding region" description="Homeobox" evidence="15">
    <location>
        <begin position="149"/>
        <end position="192"/>
    </location>
</feature>
<evidence type="ECO:0000256" key="1">
    <source>
        <dbReference type="ARBA" id="ARBA00004477"/>
    </source>
</evidence>
<feature type="region of interest" description="Disordered" evidence="18">
    <location>
        <begin position="401"/>
        <end position="427"/>
    </location>
</feature>
<evidence type="ECO:0000256" key="5">
    <source>
        <dbReference type="ARBA" id="ARBA00022679"/>
    </source>
</evidence>
<evidence type="ECO:0000256" key="11">
    <source>
        <dbReference type="ARBA" id="ARBA00023136"/>
    </source>
</evidence>
<protein>
    <recommendedName>
        <fullName evidence="24">Ceramide synthase 2-like</fullName>
    </recommendedName>
</protein>
<evidence type="ECO:0000259" key="21">
    <source>
        <dbReference type="PROSITE" id="PS50922"/>
    </source>
</evidence>
<feature type="domain" description="TLC" evidence="21">
    <location>
        <begin position="194"/>
        <end position="395"/>
    </location>
</feature>
<keyword evidence="12 15" id="KW-0371">Homeobox</keyword>
<evidence type="ECO:0000256" key="12">
    <source>
        <dbReference type="ARBA" id="ARBA00023155"/>
    </source>
</evidence>
<evidence type="ECO:0000256" key="9">
    <source>
        <dbReference type="ARBA" id="ARBA00023098"/>
    </source>
</evidence>
<dbReference type="SMART" id="SM00724">
    <property type="entry name" value="TLC"/>
    <property type="match status" value="1"/>
</dbReference>
<feature type="compositionally biased region" description="Acidic residues" evidence="18">
    <location>
        <begin position="405"/>
        <end position="420"/>
    </location>
</feature>
<name>A0AAV2KZP8_KNICA</name>
<comment type="subcellular location">
    <subcellularLocation>
        <location evidence="1">Endoplasmic reticulum membrane</location>
        <topology evidence="1">Multi-pass membrane protein</topology>
    </subcellularLocation>
    <subcellularLocation>
        <location evidence="15 17">Nucleus</location>
    </subcellularLocation>
</comment>
<evidence type="ECO:0000256" key="6">
    <source>
        <dbReference type="ARBA" id="ARBA00022692"/>
    </source>
</evidence>
<dbReference type="PROSITE" id="PS00027">
    <property type="entry name" value="HOMEOBOX_1"/>
    <property type="match status" value="1"/>
</dbReference>
<dbReference type="PROSITE" id="PS50922">
    <property type="entry name" value="TLC"/>
    <property type="match status" value="1"/>
</dbReference>
<dbReference type="InterPro" id="IPR006634">
    <property type="entry name" value="TLC-dom"/>
</dbReference>
<dbReference type="GO" id="GO:0005634">
    <property type="term" value="C:nucleus"/>
    <property type="evidence" value="ECO:0007669"/>
    <property type="project" value="UniProtKB-SubCell"/>
</dbReference>
<proteinExistence type="predicted"/>
<dbReference type="GO" id="GO:0046513">
    <property type="term" value="P:ceramide biosynthetic process"/>
    <property type="evidence" value="ECO:0007669"/>
    <property type="project" value="InterPro"/>
</dbReference>
<dbReference type="InterPro" id="IPR016439">
    <property type="entry name" value="Lag1/Lac1-like"/>
</dbReference>
<dbReference type="InterPro" id="IPR017970">
    <property type="entry name" value="Homeobox_CS"/>
</dbReference>
<comment type="pathway">
    <text evidence="2">Lipid metabolism; sphingolipid metabolism.</text>
</comment>
<evidence type="ECO:0000256" key="16">
    <source>
        <dbReference type="PROSITE-ProRule" id="PRU00205"/>
    </source>
</evidence>
<dbReference type="InterPro" id="IPR001356">
    <property type="entry name" value="HD"/>
</dbReference>
<dbReference type="PROSITE" id="PS50071">
    <property type="entry name" value="HOMEOBOX_2"/>
    <property type="match status" value="1"/>
</dbReference>
<evidence type="ECO:0000313" key="23">
    <source>
        <dbReference type="Proteomes" id="UP001497482"/>
    </source>
</evidence>
<dbReference type="SUPFAM" id="SSF46689">
    <property type="entry name" value="Homeodomain-like"/>
    <property type="match status" value="1"/>
</dbReference>
<evidence type="ECO:0000256" key="14">
    <source>
        <dbReference type="ARBA" id="ARBA00049036"/>
    </source>
</evidence>
<keyword evidence="13 15" id="KW-0539">Nucleus</keyword>
<feature type="transmembrane region" description="Helical" evidence="19">
    <location>
        <begin position="365"/>
        <end position="387"/>
    </location>
</feature>
<evidence type="ECO:0000256" key="8">
    <source>
        <dbReference type="ARBA" id="ARBA00022989"/>
    </source>
</evidence>
<keyword evidence="23" id="KW-1185">Reference proteome</keyword>
<dbReference type="SMART" id="SM00389">
    <property type="entry name" value="HOX"/>
    <property type="match status" value="1"/>
</dbReference>
<dbReference type="GO" id="GO:0005789">
    <property type="term" value="C:endoplasmic reticulum membrane"/>
    <property type="evidence" value="ECO:0007669"/>
    <property type="project" value="UniProtKB-SubCell"/>
</dbReference>
<dbReference type="GO" id="GO:0050291">
    <property type="term" value="F:sphingosine N-acyltransferase activity"/>
    <property type="evidence" value="ECO:0007669"/>
    <property type="project" value="InterPro"/>
</dbReference>
<keyword evidence="8 19" id="KW-1133">Transmembrane helix</keyword>
<dbReference type="PANTHER" id="PTHR12560:SF6">
    <property type="entry name" value="CERAMIDE SYNTHASE 4"/>
    <property type="match status" value="1"/>
</dbReference>
<comment type="catalytic activity">
    <reaction evidence="14">
        <text>sphinganine + octadecanoyl-CoA = N-(octadecanoyl)-sphinganine + CoA + H(+)</text>
        <dbReference type="Rhea" id="RHEA:36547"/>
        <dbReference type="ChEBI" id="CHEBI:15378"/>
        <dbReference type="ChEBI" id="CHEBI:57287"/>
        <dbReference type="ChEBI" id="CHEBI:57394"/>
        <dbReference type="ChEBI" id="CHEBI:57817"/>
        <dbReference type="ChEBI" id="CHEBI:67033"/>
    </reaction>
    <physiologicalReaction direction="left-to-right" evidence="14">
        <dbReference type="Rhea" id="RHEA:36548"/>
    </physiologicalReaction>
</comment>
<organism evidence="22 23">
    <name type="scientific">Knipowitschia caucasica</name>
    <name type="common">Caucasian dwarf goby</name>
    <name type="synonym">Pomatoschistus caucasicus</name>
    <dbReference type="NCBI Taxonomy" id="637954"/>
    <lineage>
        <taxon>Eukaryota</taxon>
        <taxon>Metazoa</taxon>
        <taxon>Chordata</taxon>
        <taxon>Craniata</taxon>
        <taxon>Vertebrata</taxon>
        <taxon>Euteleostomi</taxon>
        <taxon>Actinopterygii</taxon>
        <taxon>Neopterygii</taxon>
        <taxon>Teleostei</taxon>
        <taxon>Neoteleostei</taxon>
        <taxon>Acanthomorphata</taxon>
        <taxon>Gobiaria</taxon>
        <taxon>Gobiiformes</taxon>
        <taxon>Gobioidei</taxon>
        <taxon>Gobiidae</taxon>
        <taxon>Gobiinae</taxon>
        <taxon>Knipowitschia</taxon>
    </lineage>
</organism>
<keyword evidence="4" id="KW-0444">Lipid biosynthesis</keyword>
<evidence type="ECO:0000256" key="2">
    <source>
        <dbReference type="ARBA" id="ARBA00004760"/>
    </source>
</evidence>
<keyword evidence="11 16" id="KW-0472">Membrane</keyword>
<dbReference type="PANTHER" id="PTHR12560">
    <property type="entry name" value="LONGEVITY ASSURANCE FACTOR 1 LAG1"/>
    <property type="match status" value="1"/>
</dbReference>
<keyword evidence="10 15" id="KW-0238">DNA-binding</keyword>
<evidence type="ECO:0000313" key="22">
    <source>
        <dbReference type="EMBL" id="CAL1593629.1"/>
    </source>
</evidence>
<evidence type="ECO:0000259" key="20">
    <source>
        <dbReference type="PROSITE" id="PS50071"/>
    </source>
</evidence>
<dbReference type="Proteomes" id="UP001497482">
    <property type="component" value="Chromosome 2"/>
</dbReference>
<evidence type="ECO:0000256" key="3">
    <source>
        <dbReference type="ARBA" id="ARBA00004991"/>
    </source>
</evidence>
<evidence type="ECO:0000256" key="4">
    <source>
        <dbReference type="ARBA" id="ARBA00022516"/>
    </source>
</evidence>
<evidence type="ECO:0008006" key="24">
    <source>
        <dbReference type="Google" id="ProtNLM"/>
    </source>
</evidence>
<evidence type="ECO:0000256" key="15">
    <source>
        <dbReference type="PROSITE-ProRule" id="PRU00108"/>
    </source>
</evidence>
<accession>A0AAV2KZP8</accession>
<dbReference type="GO" id="GO:0003677">
    <property type="term" value="F:DNA binding"/>
    <property type="evidence" value="ECO:0007669"/>
    <property type="project" value="UniProtKB-UniRule"/>
</dbReference>
<feature type="transmembrane region" description="Helical" evidence="19">
    <location>
        <begin position="203"/>
        <end position="223"/>
    </location>
</feature>
<feature type="domain" description="Homeobox" evidence="20">
    <location>
        <begin position="147"/>
        <end position="191"/>
    </location>
</feature>
<keyword evidence="6 16" id="KW-0812">Transmembrane</keyword>
<dbReference type="FunFam" id="1.10.10.60:FF:000020">
    <property type="entry name" value="Ceramide synthase 5"/>
    <property type="match status" value="1"/>
</dbReference>
<keyword evidence="9" id="KW-0443">Lipid metabolism</keyword>
<keyword evidence="5" id="KW-0808">Transferase</keyword>
<evidence type="ECO:0000256" key="13">
    <source>
        <dbReference type="ARBA" id="ARBA00023242"/>
    </source>
</evidence>
<dbReference type="AlphaFoldDB" id="A0AAV2KZP8"/>
<gene>
    <name evidence="22" type="ORF">KC01_LOCUS22698</name>
</gene>
<dbReference type="GO" id="GO:0000981">
    <property type="term" value="F:DNA-binding transcription factor activity, RNA polymerase II-specific"/>
    <property type="evidence" value="ECO:0007669"/>
    <property type="project" value="InterPro"/>
</dbReference>
<dbReference type="EMBL" id="OZ035824">
    <property type="protein sequence ID" value="CAL1593629.1"/>
    <property type="molecule type" value="Genomic_DNA"/>
</dbReference>
<dbReference type="Gene3D" id="1.10.10.60">
    <property type="entry name" value="Homeodomain-like"/>
    <property type="match status" value="1"/>
</dbReference>
<evidence type="ECO:0000256" key="19">
    <source>
        <dbReference type="SAM" id="Phobius"/>
    </source>
</evidence>
<reference evidence="22 23" key="1">
    <citation type="submission" date="2024-04" db="EMBL/GenBank/DDBJ databases">
        <authorList>
            <person name="Waldvogel A.-M."/>
            <person name="Schoenle A."/>
        </authorList>
    </citation>
    <scope>NUCLEOTIDE SEQUENCE [LARGE SCALE GENOMIC DNA]</scope>
</reference>
<comment type="pathway">
    <text evidence="3">Sphingolipid metabolism.</text>
</comment>
<dbReference type="Pfam" id="PF00046">
    <property type="entry name" value="Homeodomain"/>
    <property type="match status" value="1"/>
</dbReference>
<dbReference type="CDD" id="cd00086">
    <property type="entry name" value="homeodomain"/>
    <property type="match status" value="1"/>
</dbReference>
<evidence type="ECO:0000256" key="17">
    <source>
        <dbReference type="RuleBase" id="RU000682"/>
    </source>
</evidence>